<dbReference type="InterPro" id="IPR036249">
    <property type="entry name" value="Thioredoxin-like_sf"/>
</dbReference>
<dbReference type="InterPro" id="IPR032801">
    <property type="entry name" value="PXL2A/B/C"/>
</dbReference>
<evidence type="ECO:0000256" key="1">
    <source>
        <dbReference type="SAM" id="MobiDB-lite"/>
    </source>
</evidence>
<dbReference type="PANTHER" id="PTHR42336:SF1">
    <property type="entry name" value="ALKYL HYDROPEROXIDE REDUCTASE SUBUNIT C_ THIOL SPECIFIC ANTIOXIDANT DOMAIN-CONTAINING PROTEIN"/>
    <property type="match status" value="1"/>
</dbReference>
<dbReference type="SUPFAM" id="SSF52833">
    <property type="entry name" value="Thioredoxin-like"/>
    <property type="match status" value="1"/>
</dbReference>
<gene>
    <name evidence="2" type="ORF">AVDCRST_MAG17-440</name>
</gene>
<organism evidence="2">
    <name type="scientific">uncultured Solirubrobacterales bacterium</name>
    <dbReference type="NCBI Taxonomy" id="768556"/>
    <lineage>
        <taxon>Bacteria</taxon>
        <taxon>Bacillati</taxon>
        <taxon>Actinomycetota</taxon>
        <taxon>Thermoleophilia</taxon>
        <taxon>Solirubrobacterales</taxon>
        <taxon>environmental samples</taxon>
    </lineage>
</organism>
<dbReference type="Pfam" id="PF13911">
    <property type="entry name" value="AhpC-TSA_2"/>
    <property type="match status" value="1"/>
</dbReference>
<dbReference type="Gene3D" id="3.40.30.10">
    <property type="entry name" value="Glutaredoxin"/>
    <property type="match status" value="1"/>
</dbReference>
<reference evidence="2" key="1">
    <citation type="submission" date="2020-02" db="EMBL/GenBank/DDBJ databases">
        <authorList>
            <person name="Meier V. D."/>
        </authorList>
    </citation>
    <scope>NUCLEOTIDE SEQUENCE</scope>
    <source>
        <strain evidence="2">AVDCRST_MAG17</strain>
    </source>
</reference>
<dbReference type="EMBL" id="CADCVV010000031">
    <property type="protein sequence ID" value="CAA9485479.1"/>
    <property type="molecule type" value="Genomic_DNA"/>
</dbReference>
<feature type="region of interest" description="Disordered" evidence="1">
    <location>
        <begin position="9"/>
        <end position="30"/>
    </location>
</feature>
<dbReference type="AlphaFoldDB" id="A0A6J4RZX6"/>
<proteinExistence type="predicted"/>
<evidence type="ECO:0000313" key="2">
    <source>
        <dbReference type="EMBL" id="CAA9485479.1"/>
    </source>
</evidence>
<protein>
    <recommendedName>
        <fullName evidence="3">Thioredoxin domain-containing protein</fullName>
    </recommendedName>
</protein>
<dbReference type="PANTHER" id="PTHR42336">
    <property type="entry name" value="THIOREDOXIN DOMAIN-CONTAINING PROTEIN-RELATED"/>
    <property type="match status" value="1"/>
</dbReference>
<accession>A0A6J4RZX6</accession>
<evidence type="ECO:0008006" key="3">
    <source>
        <dbReference type="Google" id="ProtNLM"/>
    </source>
</evidence>
<sequence>MNLRTFLPLPAVATAEPPNAGDPAPTAASESAGPPFVVAFLRHPGCPFAEQTLRSLRAAAASRPEAAWIAVSHASEETTDEWARAVGGSGDVELVVDVERHLYAAWGIGRSDLGHFMGSRSLKAVVRLAREGVHNRHPQGSRWQSAGTFAVDRSNTVRWRHLPEHAGDLPDLEGAAAEAIG</sequence>
<name>A0A6J4RZX6_9ACTN</name>